<evidence type="ECO:0000313" key="2">
    <source>
        <dbReference type="EMBL" id="NME69345.1"/>
    </source>
</evidence>
<dbReference type="Gene3D" id="3.80.10.10">
    <property type="entry name" value="Ribonuclease Inhibitor"/>
    <property type="match status" value="8"/>
</dbReference>
<evidence type="ECO:0000256" key="1">
    <source>
        <dbReference type="SAM" id="SignalP"/>
    </source>
</evidence>
<feature type="chain" id="PRO_5030955514" evidence="1">
    <location>
        <begin position="25"/>
        <end position="1167"/>
    </location>
</feature>
<comment type="caution">
    <text evidence="2">The sequence shown here is derived from an EMBL/GenBank/DDBJ whole genome shotgun (WGS) entry which is preliminary data.</text>
</comment>
<accession>A0A7X9RV89</accession>
<dbReference type="EMBL" id="JABANE010000040">
    <property type="protein sequence ID" value="NME69345.1"/>
    <property type="molecule type" value="Genomic_DNA"/>
</dbReference>
<dbReference type="NCBIfam" id="TIGR04183">
    <property type="entry name" value="Por_Secre_tail"/>
    <property type="match status" value="1"/>
</dbReference>
<gene>
    <name evidence="2" type="ORF">HHU12_15320</name>
</gene>
<dbReference type="AlphaFoldDB" id="A0A7X9RV89"/>
<dbReference type="RefSeq" id="WP_169657624.1">
    <property type="nucleotide sequence ID" value="NZ_JABANE010000040.1"/>
</dbReference>
<dbReference type="Proteomes" id="UP000576082">
    <property type="component" value="Unassembled WGS sequence"/>
</dbReference>
<reference evidence="2 3" key="1">
    <citation type="submission" date="2020-04" db="EMBL/GenBank/DDBJ databases">
        <title>Flammeovirga sp. SR4, a novel species isolated from seawater.</title>
        <authorList>
            <person name="Wang X."/>
        </authorList>
    </citation>
    <scope>NUCLEOTIDE SEQUENCE [LARGE SCALE GENOMIC DNA]</scope>
    <source>
        <strain evidence="2 3">ATCC 23126</strain>
    </source>
</reference>
<keyword evidence="1" id="KW-0732">Signal</keyword>
<evidence type="ECO:0000313" key="3">
    <source>
        <dbReference type="Proteomes" id="UP000576082"/>
    </source>
</evidence>
<dbReference type="InterPro" id="IPR032675">
    <property type="entry name" value="LRR_dom_sf"/>
</dbReference>
<organism evidence="2 3">
    <name type="scientific">Flammeovirga aprica JL-4</name>
    <dbReference type="NCBI Taxonomy" id="694437"/>
    <lineage>
        <taxon>Bacteria</taxon>
        <taxon>Pseudomonadati</taxon>
        <taxon>Bacteroidota</taxon>
        <taxon>Cytophagia</taxon>
        <taxon>Cytophagales</taxon>
        <taxon>Flammeovirgaceae</taxon>
        <taxon>Flammeovirga</taxon>
    </lineage>
</organism>
<dbReference type="PANTHER" id="PTHR45661:SF3">
    <property type="entry name" value="IG-LIKE DOMAIN-CONTAINING PROTEIN"/>
    <property type="match status" value="1"/>
</dbReference>
<dbReference type="InterPro" id="IPR026444">
    <property type="entry name" value="Secre_tail"/>
</dbReference>
<sequence>MKFTIYTSSVCFLIQLLSILQLSAQDDLTLTDDMVVVENGVITYARYPFDEYHNIIIPDTLDGQLITGINDNYQGVFSNIELESVQLPSQLVHIGPYTFSGNNLKAIDLPNSLRYIGEYAFSDNDGFEMILPDLSSIDNFIDWYGNESFSYQGGETISSLKGWIRFVAQFSHTLTKEDTQVDEKGYITSVTYNFTSFDIIIPDFINGIEIKGIACGETDNFRSRKIRTLHLPKKLDYLEPSAFAYNKLTHITLPDSLKRVSTSAFFNNSIQTIDFNETLEVIGEKSFMGNSISEIEIPSNIKKIEERAFSSNLISKLTFSDNEIDISGKYIFRYNQLKDITIPGSIRHIGNYTFSNNNISTLTLNEGLQVIGHEAFSFNELSEVTLPKSIERIERKAFDYNTLKSFKLPIITSDPSFICWGENYEYYNGQTISDFSEIIVKSSWYTLQDKDVEVRNDSLINVLKRDGIQNIIIPEQLNGQNIKTLAKDPFNEDAFLFERSSMLRVQLPSTLEDIGDDAFKHNRIIEITFPEKLHRIGNSAFQGNQLTALILHDNITDLREAAFDYNPIQTVRLPQNIKTIPNDLFRSNRLSEVVIPNSVEYIGDYAFFNNGLTDITLQENVIEIGNNAFSHNEIRKIHFPEKLEIIRGEAFSSNYISTIELTKKVWKVEKGAFSRNDNLISFSLPDFSENSDFVSWVTYSDSYYNHLSVIDGNVPVTSFYSGYEAQFMDTLTAENCVVENGVIISTTLENKIGIYIPDTIDGQKITGLGDELFSFKSITKLILPDALKSIGYKTLAGCKLSNFNFPSGLEYIDNEAFIWSDMDTITLPNQLHHIGESAFERVYYSQLNLPQSLEYIGSNAFTNDSISHFILPENNSPDFYRWLNANNNYSDYYYETDTEVYTNRGYKAIFAHTLTDEDVTMKDGLIVECFYDFELTNILIPETLQGQKVIGIEDGKEDNGVFSNKGITRVFLNDSIEYIGDFALSDNEINGITFPENLIHLGKGALSDNEIHTLREFPTGLKFIGRGCFTEISNRYFDLPYDFQSPVIWYDDKGNTYNNGATVTDLYSYYTTDKDYKENNLDEIITDIESLEKSILVYPTKFSHQITVELSSNIKYNVAVFDIQGNNVLSHENNFGKINIDLNIPKGIYLVNITGDGFKKSFKVIKE</sequence>
<dbReference type="SUPFAM" id="SSF52058">
    <property type="entry name" value="L domain-like"/>
    <property type="match status" value="2"/>
</dbReference>
<feature type="signal peptide" evidence="1">
    <location>
        <begin position="1"/>
        <end position="24"/>
    </location>
</feature>
<proteinExistence type="predicted"/>
<keyword evidence="3" id="KW-1185">Reference proteome</keyword>
<protein>
    <submittedName>
        <fullName evidence="2">Leucine-rich repeat protein</fullName>
    </submittedName>
</protein>
<dbReference type="InterPro" id="IPR026906">
    <property type="entry name" value="LRR_5"/>
</dbReference>
<dbReference type="Pfam" id="PF13306">
    <property type="entry name" value="LRR_5"/>
    <property type="match status" value="5"/>
</dbReference>
<dbReference type="InterPro" id="IPR053139">
    <property type="entry name" value="Surface_bspA-like"/>
</dbReference>
<name>A0A7X9RV89_9BACT</name>
<dbReference type="PANTHER" id="PTHR45661">
    <property type="entry name" value="SURFACE ANTIGEN"/>
    <property type="match status" value="1"/>
</dbReference>